<protein>
    <recommendedName>
        <fullName evidence="3">COMM domain-containing protein</fullName>
    </recommendedName>
</protein>
<evidence type="ECO:0000313" key="2">
    <source>
        <dbReference type="Proteomes" id="UP000012153"/>
    </source>
</evidence>
<sequence>MEEDLDYFGFSPADLRPPAYVLEGLKELNSLDSSKISALKEALEICKYPLTTVDLISKLSETSTNIEIHQLTLIIRSLRSIYDQFHYNESWYDTAESYSNILKKFIEADAKREGIDNFSFSVHLPDFISMHNSIGYPMHAEQVKHLNEKNFLSSRIISDVRPLFSRGEIESTPVGTHVLHKLQIKYSSSVGPNNKEVFFTLDNDDLHSLKNVIERALKKEEQLRKINFT</sequence>
<gene>
    <name evidence="1" type="ORF">LEP1GSC186_2946</name>
</gene>
<name>M6UV75_9LEPT</name>
<dbReference type="EMBL" id="AHOP02000023">
    <property type="protein sequence ID" value="EMO41198.1"/>
    <property type="molecule type" value="Genomic_DNA"/>
</dbReference>
<dbReference type="Proteomes" id="UP000012153">
    <property type="component" value="Unassembled WGS sequence"/>
</dbReference>
<evidence type="ECO:0008006" key="3">
    <source>
        <dbReference type="Google" id="ProtNLM"/>
    </source>
</evidence>
<evidence type="ECO:0000313" key="1">
    <source>
        <dbReference type="EMBL" id="EMO41198.1"/>
    </source>
</evidence>
<dbReference type="RefSeq" id="WP_004437742.1">
    <property type="nucleotide sequence ID" value="NZ_AHOP02000023.1"/>
</dbReference>
<reference evidence="1 2" key="1">
    <citation type="submission" date="2013-01" db="EMBL/GenBank/DDBJ databases">
        <authorList>
            <person name="Harkins D.M."/>
            <person name="Durkin A.S."/>
            <person name="Brinkac L.M."/>
            <person name="Haft D.H."/>
            <person name="Selengut J.D."/>
            <person name="Sanka R."/>
            <person name="DePew J."/>
            <person name="Purushe J."/>
            <person name="Matthias M.A."/>
            <person name="Vinetz J.M."/>
            <person name="Sutton G.G."/>
            <person name="Nierman W.C."/>
            <person name="Fouts D.E."/>
        </authorList>
    </citation>
    <scope>NUCLEOTIDE SEQUENCE [LARGE SCALE GENOMIC DNA]</scope>
    <source>
        <strain evidence="1 2">ZUN142</strain>
    </source>
</reference>
<proteinExistence type="predicted"/>
<dbReference type="AlphaFoldDB" id="M6UV75"/>
<comment type="caution">
    <text evidence="1">The sequence shown here is derived from an EMBL/GenBank/DDBJ whole genome shotgun (WGS) entry which is preliminary data.</text>
</comment>
<accession>M6UV75</accession>
<organism evidence="1 2">
    <name type="scientific">Leptospira noguchii serovar Autumnalis str. ZUN142</name>
    <dbReference type="NCBI Taxonomy" id="1085540"/>
    <lineage>
        <taxon>Bacteria</taxon>
        <taxon>Pseudomonadati</taxon>
        <taxon>Spirochaetota</taxon>
        <taxon>Spirochaetia</taxon>
        <taxon>Leptospirales</taxon>
        <taxon>Leptospiraceae</taxon>
        <taxon>Leptospira</taxon>
    </lineage>
</organism>